<feature type="non-terminal residue" evidence="2">
    <location>
        <position position="315"/>
    </location>
</feature>
<dbReference type="PANTHER" id="PTHR42951">
    <property type="entry name" value="METALLO-BETA-LACTAMASE DOMAIN-CONTAINING"/>
    <property type="match status" value="1"/>
</dbReference>
<dbReference type="SUPFAM" id="SSF56281">
    <property type="entry name" value="Metallo-hydrolase/oxidoreductase"/>
    <property type="match status" value="1"/>
</dbReference>
<proteinExistence type="predicted"/>
<reference evidence="2" key="1">
    <citation type="submission" date="2018-05" db="EMBL/GenBank/DDBJ databases">
        <authorList>
            <person name="Lanie J.A."/>
            <person name="Ng W.-L."/>
            <person name="Kazmierczak K.M."/>
            <person name="Andrzejewski T.M."/>
            <person name="Davidsen T.M."/>
            <person name="Wayne K.J."/>
            <person name="Tettelin H."/>
            <person name="Glass J.I."/>
            <person name="Rusch D."/>
            <person name="Podicherti R."/>
            <person name="Tsui H.-C.T."/>
            <person name="Winkler M.E."/>
        </authorList>
    </citation>
    <scope>NUCLEOTIDE SEQUENCE</scope>
</reference>
<organism evidence="2">
    <name type="scientific">marine metagenome</name>
    <dbReference type="NCBI Taxonomy" id="408172"/>
    <lineage>
        <taxon>unclassified sequences</taxon>
        <taxon>metagenomes</taxon>
        <taxon>ecological metagenomes</taxon>
    </lineage>
</organism>
<protein>
    <recommendedName>
        <fullName evidence="1">Metallo-beta-lactamase domain-containing protein</fullName>
    </recommendedName>
</protein>
<evidence type="ECO:0000313" key="2">
    <source>
        <dbReference type="EMBL" id="SVC16429.1"/>
    </source>
</evidence>
<dbReference type="InterPro" id="IPR001279">
    <property type="entry name" value="Metallo-B-lactamas"/>
</dbReference>
<dbReference type="InterPro" id="IPR050855">
    <property type="entry name" value="NDM-1-like"/>
</dbReference>
<dbReference type="CDD" id="cd16282">
    <property type="entry name" value="metallo-hydrolase-like_MBL-fold"/>
    <property type="match status" value="1"/>
</dbReference>
<dbReference type="Gene3D" id="3.60.15.10">
    <property type="entry name" value="Ribonuclease Z/Hydroxyacylglutathione hydrolase-like"/>
    <property type="match status" value="1"/>
</dbReference>
<evidence type="ECO:0000259" key="1">
    <source>
        <dbReference type="SMART" id="SM00849"/>
    </source>
</evidence>
<dbReference type="PANTHER" id="PTHR42951:SF4">
    <property type="entry name" value="ACYL-COENZYME A THIOESTERASE MBLAC2"/>
    <property type="match status" value="1"/>
</dbReference>
<dbReference type="InterPro" id="IPR036866">
    <property type="entry name" value="RibonucZ/Hydroxyglut_hydro"/>
</dbReference>
<dbReference type="AlphaFoldDB" id="A0A382JXC5"/>
<name>A0A382JXC5_9ZZZZ</name>
<sequence>MNIPSVLTPTNGTCVCLLVASLVLASAPFANAQVLPNSQLAEPPTPPPGFLPPPLNPTGVVLETRQLADGVYALMSNTPFTDNAGFVVGKDAVLVIDSHFNGGMAEQIIQAVRAITDLPIRYLLNTNAFGDHVFGNFVFPKDTQIVAHQSTIDALAVSSVAGMAQTMARTVGGDLSVFDGVQLRLPNIGFEDSWSVDLGGIIVEMYWFGPGMSPNDCVVYLPAEKIAWTANLVFGKGTIPWARSGDISTYQTTLDNFADTIKPTIIVPGHGDIVSGDLLNSYRQYLAEVVAQASTAVADGRTVGDLVNNAEINKE</sequence>
<dbReference type="SMART" id="SM00849">
    <property type="entry name" value="Lactamase_B"/>
    <property type="match status" value="1"/>
</dbReference>
<dbReference type="EMBL" id="UINC01076860">
    <property type="protein sequence ID" value="SVC16429.1"/>
    <property type="molecule type" value="Genomic_DNA"/>
</dbReference>
<dbReference type="Pfam" id="PF00753">
    <property type="entry name" value="Lactamase_B"/>
    <property type="match status" value="1"/>
</dbReference>
<gene>
    <name evidence="2" type="ORF">METZ01_LOCUS269283</name>
</gene>
<feature type="domain" description="Metallo-beta-lactamase" evidence="1">
    <location>
        <begin position="81"/>
        <end position="270"/>
    </location>
</feature>
<accession>A0A382JXC5</accession>